<feature type="transmembrane region" description="Helical" evidence="4">
    <location>
        <begin position="482"/>
        <end position="501"/>
    </location>
</feature>
<dbReference type="PANTHER" id="PTHR48043">
    <property type="entry name" value="EG:EG0003.4 PROTEIN-RELATED"/>
    <property type="match status" value="1"/>
</dbReference>
<keyword evidence="4" id="KW-1133">Transmembrane helix</keyword>
<name>A0A191T1M6_SPOEX</name>
<proteinExistence type="evidence at transcript level"/>
<sequence length="523" mass="59857">MNKWTLIILGLVFLSHVCAYKILVAFPYPGRSHSILGEGYVRHLLEAGHEVTYVTAHAYKKPHPNLRQVVVASVIDKFEFTQSLDFKKMLTKEADFKDMFAMYEIMAVIANRSLTHENVQKFLMDPNEKFDLVIAEWLYHHLYAGFAAIFNCPYIWSSSMEPHPVVLDLIDEVGNPAYFPDHMSPVSPPLTFTERVSELWYPIYLYRVLWLVRDMEEKAFRDSFGPAAAKRGITLPTLYDLKYNSSMMLANSHYSLGDPQRLPASYAAIGGYHIEDEIPPLPKDLQKIMDSATDGVILFSMGSMMRSETLPIEIQRELLDVFSKLKQTVIWKFDGSLENVPKNVHMVKWAPQPSTLAHPNAKIFVTHGGLLSTTETIHYGVPIIGIPLFADQFLNVKRAIRKGFALEVNLGYDMAAKLQDAIQEMLSNPQYREKVKELSFIYHHRETKPGKTLVHWVEHVIETNGAPHLRSPALHVPVYQKLYLDLLALIVLGLLVVKRIFKRLFSSKNENKKKGEYKKNKKN</sequence>
<keyword evidence="4" id="KW-0472">Membrane</keyword>
<dbReference type="AlphaFoldDB" id="A0A191T1M6"/>
<protein>
    <submittedName>
        <fullName evidence="6">UDP-glycosyltransferase 40Q2</fullName>
    </submittedName>
</protein>
<keyword evidence="5" id="KW-0732">Signal</keyword>
<keyword evidence="4" id="KW-0812">Transmembrane</keyword>
<organism evidence="6">
    <name type="scientific">Spodoptera exigua</name>
    <name type="common">Beet armyworm</name>
    <name type="synonym">Noctua fulgens</name>
    <dbReference type="NCBI Taxonomy" id="7107"/>
    <lineage>
        <taxon>Eukaryota</taxon>
        <taxon>Metazoa</taxon>
        <taxon>Ecdysozoa</taxon>
        <taxon>Arthropoda</taxon>
        <taxon>Hexapoda</taxon>
        <taxon>Insecta</taxon>
        <taxon>Pterygota</taxon>
        <taxon>Neoptera</taxon>
        <taxon>Endopterygota</taxon>
        <taxon>Lepidoptera</taxon>
        <taxon>Glossata</taxon>
        <taxon>Ditrysia</taxon>
        <taxon>Noctuoidea</taxon>
        <taxon>Noctuidae</taxon>
        <taxon>Amphipyrinae</taxon>
        <taxon>Spodoptera</taxon>
    </lineage>
</organism>
<dbReference type="InterPro" id="IPR050271">
    <property type="entry name" value="UDP-glycosyltransferase"/>
</dbReference>
<evidence type="ECO:0000256" key="4">
    <source>
        <dbReference type="SAM" id="Phobius"/>
    </source>
</evidence>
<feature type="signal peptide" evidence="5">
    <location>
        <begin position="1"/>
        <end position="19"/>
    </location>
</feature>
<accession>A0A191T1M6</accession>
<reference evidence="6" key="1">
    <citation type="submission" date="2016-02" db="EMBL/GenBank/DDBJ databases">
        <title>Molecular Cloning and Five Pesticide Induction of UDP-glucosyltransferase Multigene in Spodoptera Exigua.</title>
        <authorList>
            <person name="Zhang S.H."/>
            <person name="Hu B."/>
            <person name="Su J.Y."/>
        </authorList>
    </citation>
    <scope>NUCLEOTIDE SEQUENCE</scope>
</reference>
<dbReference type="GO" id="GO:0008194">
    <property type="term" value="F:UDP-glycosyltransferase activity"/>
    <property type="evidence" value="ECO:0007669"/>
    <property type="project" value="InterPro"/>
</dbReference>
<comment type="similarity">
    <text evidence="1">Belongs to the UDP-glycosyltransferase family.</text>
</comment>
<evidence type="ECO:0000256" key="1">
    <source>
        <dbReference type="ARBA" id="ARBA00009995"/>
    </source>
</evidence>
<dbReference type="CDD" id="cd03784">
    <property type="entry name" value="GT1_Gtf-like"/>
    <property type="match status" value="1"/>
</dbReference>
<keyword evidence="2" id="KW-0328">Glycosyltransferase</keyword>
<dbReference type="EMBL" id="KU680302">
    <property type="protein sequence ID" value="ANI22008.1"/>
    <property type="molecule type" value="mRNA"/>
</dbReference>
<evidence type="ECO:0000256" key="2">
    <source>
        <dbReference type="ARBA" id="ARBA00022676"/>
    </source>
</evidence>
<dbReference type="PANTHER" id="PTHR48043:SF159">
    <property type="entry name" value="EG:EG0003.4 PROTEIN-RELATED"/>
    <property type="match status" value="1"/>
</dbReference>
<keyword evidence="3 6" id="KW-0808">Transferase</keyword>
<evidence type="ECO:0000313" key="6">
    <source>
        <dbReference type="EMBL" id="ANI22008.1"/>
    </source>
</evidence>
<dbReference type="FunFam" id="3.40.50.2000:FF:000050">
    <property type="entry name" value="UDP-glucuronosyltransferase"/>
    <property type="match status" value="1"/>
</dbReference>
<dbReference type="SUPFAM" id="SSF53756">
    <property type="entry name" value="UDP-Glycosyltransferase/glycogen phosphorylase"/>
    <property type="match status" value="1"/>
</dbReference>
<dbReference type="Gene3D" id="3.40.50.2000">
    <property type="entry name" value="Glycogen Phosphorylase B"/>
    <property type="match status" value="2"/>
</dbReference>
<feature type="chain" id="PRO_5008247526" evidence="5">
    <location>
        <begin position="20"/>
        <end position="523"/>
    </location>
</feature>
<dbReference type="Pfam" id="PF00201">
    <property type="entry name" value="UDPGT"/>
    <property type="match status" value="1"/>
</dbReference>
<dbReference type="InterPro" id="IPR002213">
    <property type="entry name" value="UDP_glucos_trans"/>
</dbReference>
<evidence type="ECO:0000256" key="5">
    <source>
        <dbReference type="SAM" id="SignalP"/>
    </source>
</evidence>
<evidence type="ECO:0000256" key="3">
    <source>
        <dbReference type="ARBA" id="ARBA00022679"/>
    </source>
</evidence>